<gene>
    <name evidence="1" type="ORF">MSZNOR_1882</name>
</gene>
<evidence type="ECO:0000313" key="1">
    <source>
        <dbReference type="EMBL" id="CAI8816854.1"/>
    </source>
</evidence>
<sequence>MFRPCANRSSSARSYGAYALFVVHKPFGQGAAAIRFAPTEAALKNNCRALRSPLLETFLPVYCLLS</sequence>
<protein>
    <submittedName>
        <fullName evidence="1">Uncharacterized protein</fullName>
    </submittedName>
</protein>
<reference evidence="1 2" key="1">
    <citation type="submission" date="2023-03" db="EMBL/GenBank/DDBJ databases">
        <authorList>
            <person name="Pearce D."/>
        </authorList>
    </citation>
    <scope>NUCLEOTIDE SEQUENCE [LARGE SCALE GENOMIC DNA]</scope>
    <source>
        <strain evidence="1">Msz</strain>
    </source>
</reference>
<keyword evidence="2" id="KW-1185">Reference proteome</keyword>
<evidence type="ECO:0000313" key="2">
    <source>
        <dbReference type="Proteomes" id="UP001162030"/>
    </source>
</evidence>
<organism evidence="1 2">
    <name type="scientific">Methylocaldum szegediense</name>
    <dbReference type="NCBI Taxonomy" id="73780"/>
    <lineage>
        <taxon>Bacteria</taxon>
        <taxon>Pseudomonadati</taxon>
        <taxon>Pseudomonadota</taxon>
        <taxon>Gammaproteobacteria</taxon>
        <taxon>Methylococcales</taxon>
        <taxon>Methylococcaceae</taxon>
        <taxon>Methylocaldum</taxon>
    </lineage>
</organism>
<accession>A0ABN8X439</accession>
<name>A0ABN8X439_9GAMM</name>
<dbReference type="EMBL" id="OX458333">
    <property type="protein sequence ID" value="CAI8816854.1"/>
    <property type="molecule type" value="Genomic_DNA"/>
</dbReference>
<proteinExistence type="predicted"/>
<dbReference type="Proteomes" id="UP001162030">
    <property type="component" value="Chromosome"/>
</dbReference>